<accession>A0A0K2TRA7</accession>
<protein>
    <submittedName>
        <fullName evidence="2">Uncharacterized protein</fullName>
    </submittedName>
</protein>
<dbReference type="EMBL" id="HACA01011202">
    <property type="protein sequence ID" value="CDW28563.1"/>
    <property type="molecule type" value="Transcribed_RNA"/>
</dbReference>
<reference evidence="2" key="1">
    <citation type="submission" date="2014-05" db="EMBL/GenBank/DDBJ databases">
        <authorList>
            <person name="Chronopoulou M."/>
        </authorList>
    </citation>
    <scope>NUCLEOTIDE SEQUENCE</scope>
    <source>
        <tissue evidence="2">Whole organism</tissue>
    </source>
</reference>
<keyword evidence="1" id="KW-0472">Membrane</keyword>
<dbReference type="AlphaFoldDB" id="A0A0K2TRA7"/>
<evidence type="ECO:0000256" key="1">
    <source>
        <dbReference type="SAM" id="Phobius"/>
    </source>
</evidence>
<feature type="transmembrane region" description="Helical" evidence="1">
    <location>
        <begin position="12"/>
        <end position="35"/>
    </location>
</feature>
<sequence>QCLNAVLCQRSVYISLFLYCKFIINIVVSSIFVQFSSVLELFLSVIDTGPSDGQYLNRF</sequence>
<evidence type="ECO:0000313" key="2">
    <source>
        <dbReference type="EMBL" id="CDW28563.1"/>
    </source>
</evidence>
<feature type="non-terminal residue" evidence="2">
    <location>
        <position position="1"/>
    </location>
</feature>
<keyword evidence="1" id="KW-1133">Transmembrane helix</keyword>
<organism evidence="2">
    <name type="scientific">Lepeophtheirus salmonis</name>
    <name type="common">Salmon louse</name>
    <name type="synonym">Caligus salmonis</name>
    <dbReference type="NCBI Taxonomy" id="72036"/>
    <lineage>
        <taxon>Eukaryota</taxon>
        <taxon>Metazoa</taxon>
        <taxon>Ecdysozoa</taxon>
        <taxon>Arthropoda</taxon>
        <taxon>Crustacea</taxon>
        <taxon>Multicrustacea</taxon>
        <taxon>Hexanauplia</taxon>
        <taxon>Copepoda</taxon>
        <taxon>Siphonostomatoida</taxon>
        <taxon>Caligidae</taxon>
        <taxon>Lepeophtheirus</taxon>
    </lineage>
</organism>
<name>A0A0K2TRA7_LEPSM</name>
<keyword evidence="1" id="KW-0812">Transmembrane</keyword>
<proteinExistence type="predicted"/>